<dbReference type="EMBL" id="BSNV01000049">
    <property type="protein sequence ID" value="GLQ67277.1"/>
    <property type="molecule type" value="Genomic_DNA"/>
</dbReference>
<name>A0ABQ5WW69_9PROT</name>
<reference evidence="2" key="1">
    <citation type="journal article" date="2019" name="Int. J. Syst. Evol. Microbiol.">
        <title>The Global Catalogue of Microorganisms (GCM) 10K type strain sequencing project: providing services to taxonomists for standard genome sequencing and annotation.</title>
        <authorList>
            <consortium name="The Broad Institute Genomics Platform"/>
            <consortium name="The Broad Institute Genome Sequencing Center for Infectious Disease"/>
            <person name="Wu L."/>
            <person name="Ma J."/>
        </authorList>
    </citation>
    <scope>NUCLEOTIDE SEQUENCE [LARGE SCALE GENOMIC DNA]</scope>
    <source>
        <strain evidence="2">NBRC 3266</strain>
    </source>
</reference>
<protein>
    <submittedName>
        <fullName evidence="1">Cell division protein</fullName>
    </submittedName>
</protein>
<dbReference type="Proteomes" id="UP001156629">
    <property type="component" value="Unassembled WGS sequence"/>
</dbReference>
<sequence length="112" mass="12738">MHDVTLIRLIKRGVRAVAPPAFFLSLTAYFGWNALHGAHGIHAYQEQTQLQKDALQARQDADDEQNVWRRRVVALKEKALDADMLDERARATMNLTRSGDLVVPYGPHDKLF</sequence>
<keyword evidence="1" id="KW-0132">Cell division</keyword>
<organism evidence="1 2">
    <name type="scientific">Gluconobacter kondonii</name>
    <dbReference type="NCBI Taxonomy" id="941463"/>
    <lineage>
        <taxon>Bacteria</taxon>
        <taxon>Pseudomonadati</taxon>
        <taxon>Pseudomonadota</taxon>
        <taxon>Alphaproteobacteria</taxon>
        <taxon>Acetobacterales</taxon>
        <taxon>Acetobacteraceae</taxon>
        <taxon>Gluconobacter</taxon>
    </lineage>
</organism>
<accession>A0ABQ5WW69</accession>
<proteinExistence type="predicted"/>
<dbReference type="GO" id="GO:0051301">
    <property type="term" value="P:cell division"/>
    <property type="evidence" value="ECO:0007669"/>
    <property type="project" value="UniProtKB-KW"/>
</dbReference>
<evidence type="ECO:0000313" key="1">
    <source>
        <dbReference type="EMBL" id="GLQ67277.1"/>
    </source>
</evidence>
<keyword evidence="2" id="KW-1185">Reference proteome</keyword>
<gene>
    <name evidence="1" type="ORF">GCM10007870_28620</name>
</gene>
<dbReference type="InterPro" id="IPR007060">
    <property type="entry name" value="FtsL/DivIC"/>
</dbReference>
<evidence type="ECO:0000313" key="2">
    <source>
        <dbReference type="Proteomes" id="UP001156629"/>
    </source>
</evidence>
<keyword evidence="1" id="KW-0131">Cell cycle</keyword>
<dbReference type="Pfam" id="PF04977">
    <property type="entry name" value="DivIC"/>
    <property type="match status" value="1"/>
</dbReference>
<comment type="caution">
    <text evidence="1">The sequence shown here is derived from an EMBL/GenBank/DDBJ whole genome shotgun (WGS) entry which is preliminary data.</text>
</comment>